<evidence type="ECO:0000313" key="1">
    <source>
        <dbReference type="EMBL" id="KAF9033679.1"/>
    </source>
</evidence>
<organism evidence="1 2">
    <name type="scientific">Rhodocollybia butyracea</name>
    <dbReference type="NCBI Taxonomy" id="206335"/>
    <lineage>
        <taxon>Eukaryota</taxon>
        <taxon>Fungi</taxon>
        <taxon>Dikarya</taxon>
        <taxon>Basidiomycota</taxon>
        <taxon>Agaricomycotina</taxon>
        <taxon>Agaricomycetes</taxon>
        <taxon>Agaricomycetidae</taxon>
        <taxon>Agaricales</taxon>
        <taxon>Marasmiineae</taxon>
        <taxon>Omphalotaceae</taxon>
        <taxon>Rhodocollybia</taxon>
    </lineage>
</organism>
<reference evidence="1" key="1">
    <citation type="submission" date="2020-11" db="EMBL/GenBank/DDBJ databases">
        <authorList>
            <consortium name="DOE Joint Genome Institute"/>
            <person name="Ahrendt S."/>
            <person name="Riley R."/>
            <person name="Andreopoulos W."/>
            <person name="Labutti K."/>
            <person name="Pangilinan J."/>
            <person name="Ruiz-Duenas F.J."/>
            <person name="Barrasa J.M."/>
            <person name="Sanchez-Garcia M."/>
            <person name="Camarero S."/>
            <person name="Miyauchi S."/>
            <person name="Serrano A."/>
            <person name="Linde D."/>
            <person name="Babiker R."/>
            <person name="Drula E."/>
            <person name="Ayuso-Fernandez I."/>
            <person name="Pacheco R."/>
            <person name="Padilla G."/>
            <person name="Ferreira P."/>
            <person name="Barriuso J."/>
            <person name="Kellner H."/>
            <person name="Castanera R."/>
            <person name="Alfaro M."/>
            <person name="Ramirez L."/>
            <person name="Pisabarro A.G."/>
            <person name="Kuo A."/>
            <person name="Tritt A."/>
            <person name="Lipzen A."/>
            <person name="He G."/>
            <person name="Yan M."/>
            <person name="Ng V."/>
            <person name="Cullen D."/>
            <person name="Martin F."/>
            <person name="Rosso M.-N."/>
            <person name="Henrissat B."/>
            <person name="Hibbett D."/>
            <person name="Martinez A.T."/>
            <person name="Grigoriev I.V."/>
        </authorList>
    </citation>
    <scope>NUCLEOTIDE SEQUENCE</scope>
    <source>
        <strain evidence="1">AH 40177</strain>
    </source>
</reference>
<proteinExistence type="predicted"/>
<gene>
    <name evidence="1" type="ORF">BDP27DRAFT_1374970</name>
</gene>
<dbReference type="Proteomes" id="UP000772434">
    <property type="component" value="Unassembled WGS sequence"/>
</dbReference>
<name>A0A9P5TVR0_9AGAR</name>
<dbReference type="OrthoDB" id="3037278at2759"/>
<keyword evidence="2" id="KW-1185">Reference proteome</keyword>
<comment type="caution">
    <text evidence="1">The sequence shown here is derived from an EMBL/GenBank/DDBJ whole genome shotgun (WGS) entry which is preliminary data.</text>
</comment>
<protein>
    <submittedName>
        <fullName evidence="1">Uncharacterized protein</fullName>
    </submittedName>
</protein>
<accession>A0A9P5TVR0</accession>
<dbReference type="AlphaFoldDB" id="A0A9P5TVR0"/>
<dbReference type="EMBL" id="JADNRY010000628">
    <property type="protein sequence ID" value="KAF9033679.1"/>
    <property type="molecule type" value="Genomic_DNA"/>
</dbReference>
<evidence type="ECO:0000313" key="2">
    <source>
        <dbReference type="Proteomes" id="UP000772434"/>
    </source>
</evidence>
<sequence length="266" mass="29560">MSVEIKSYSLRDYVVAAGKLDNLNDDIGFIQFMLTGRTMDSEGQAIQAFVDVNKNRIGANQDISMARDFDSLIGISQNLLVSTPLSVYPVPIPAAALTSSIHLRWPVVQDDGEIIQTPIHRIPNLQLAACNERGRSAIEALTWISLRNFTSQTIVRLKLEEFCTTIGLEENVFEEDESAQSRVVEEVLQIHSKDVVWITSLGSSKYSRDIVSHLLGVSGCQIEPGVRAAGAFEAVYFQLYSTDKALTYNPEGIITGNSCRFLKRWE</sequence>